<dbReference type="OrthoDB" id="6767222at2759"/>
<evidence type="ECO:0000313" key="1">
    <source>
        <dbReference type="EMBL" id="CAG9828877.1"/>
    </source>
</evidence>
<protein>
    <submittedName>
        <fullName evidence="1">Uncharacterized protein</fullName>
    </submittedName>
</protein>
<reference evidence="1" key="1">
    <citation type="submission" date="2022-01" db="EMBL/GenBank/DDBJ databases">
        <authorList>
            <person name="King R."/>
        </authorList>
    </citation>
    <scope>NUCLEOTIDE SEQUENCE</scope>
</reference>
<dbReference type="EMBL" id="OU898277">
    <property type="protein sequence ID" value="CAG9828877.1"/>
    <property type="molecule type" value="Genomic_DNA"/>
</dbReference>
<accession>A0A9N9STD9</accession>
<gene>
    <name evidence="1" type="ORF">DIABBA_LOCUS2762</name>
</gene>
<dbReference type="AlphaFoldDB" id="A0A9N9STD9"/>
<sequence length="106" mass="12258">MIAKTGKLNPEMKKKEIKKRAKNLSEVQVYAVDVQKVLTCPNLKTSTAYYKTKLKVHNWTIYNLAPHQGTCYVWHEGNRGVKSDVFASMIVRFLKEELKNNQVSMK</sequence>
<organism evidence="1 2">
    <name type="scientific">Diabrotica balteata</name>
    <name type="common">Banded cucumber beetle</name>
    <dbReference type="NCBI Taxonomy" id="107213"/>
    <lineage>
        <taxon>Eukaryota</taxon>
        <taxon>Metazoa</taxon>
        <taxon>Ecdysozoa</taxon>
        <taxon>Arthropoda</taxon>
        <taxon>Hexapoda</taxon>
        <taxon>Insecta</taxon>
        <taxon>Pterygota</taxon>
        <taxon>Neoptera</taxon>
        <taxon>Endopterygota</taxon>
        <taxon>Coleoptera</taxon>
        <taxon>Polyphaga</taxon>
        <taxon>Cucujiformia</taxon>
        <taxon>Chrysomeloidea</taxon>
        <taxon>Chrysomelidae</taxon>
        <taxon>Galerucinae</taxon>
        <taxon>Diabroticina</taxon>
        <taxon>Diabroticites</taxon>
        <taxon>Diabrotica</taxon>
    </lineage>
</organism>
<name>A0A9N9STD9_DIABA</name>
<proteinExistence type="predicted"/>
<dbReference type="PANTHER" id="PTHR10773">
    <property type="entry name" value="DNA-DIRECTED RNA POLYMERASES I, II, AND III SUBUNIT RPABC2"/>
    <property type="match status" value="1"/>
</dbReference>
<evidence type="ECO:0000313" key="2">
    <source>
        <dbReference type="Proteomes" id="UP001153709"/>
    </source>
</evidence>
<dbReference type="PANTHER" id="PTHR10773:SF19">
    <property type="match status" value="1"/>
</dbReference>
<dbReference type="Proteomes" id="UP001153709">
    <property type="component" value="Chromosome 2"/>
</dbReference>
<keyword evidence="2" id="KW-1185">Reference proteome</keyword>